<protein>
    <recommendedName>
        <fullName evidence="1">F-box domain-containing protein</fullName>
    </recommendedName>
</protein>
<proteinExistence type="predicted"/>
<dbReference type="InterPro" id="IPR036047">
    <property type="entry name" value="F-box-like_dom_sf"/>
</dbReference>
<dbReference type="Pfam" id="PF12937">
    <property type="entry name" value="F-box-like"/>
    <property type="match status" value="1"/>
</dbReference>
<evidence type="ECO:0000313" key="2">
    <source>
        <dbReference type="EMBL" id="KAK5065283.1"/>
    </source>
</evidence>
<organism evidence="2 3">
    <name type="scientific">Exophiala bonariae</name>
    <dbReference type="NCBI Taxonomy" id="1690606"/>
    <lineage>
        <taxon>Eukaryota</taxon>
        <taxon>Fungi</taxon>
        <taxon>Dikarya</taxon>
        <taxon>Ascomycota</taxon>
        <taxon>Pezizomycotina</taxon>
        <taxon>Eurotiomycetes</taxon>
        <taxon>Chaetothyriomycetidae</taxon>
        <taxon>Chaetothyriales</taxon>
        <taxon>Herpotrichiellaceae</taxon>
        <taxon>Exophiala</taxon>
    </lineage>
</organism>
<dbReference type="SUPFAM" id="SSF81383">
    <property type="entry name" value="F-box domain"/>
    <property type="match status" value="1"/>
</dbReference>
<dbReference type="RefSeq" id="XP_064712607.1">
    <property type="nucleotide sequence ID" value="XM_064844747.1"/>
</dbReference>
<gene>
    <name evidence="2" type="ORF">LTR84_001121</name>
</gene>
<feature type="domain" description="F-box" evidence="1">
    <location>
        <begin position="47"/>
        <end position="93"/>
    </location>
</feature>
<name>A0AAV9NWJ9_9EURO</name>
<dbReference type="InterPro" id="IPR001810">
    <property type="entry name" value="F-box_dom"/>
</dbReference>
<dbReference type="EMBL" id="JAVRRD010000001">
    <property type="protein sequence ID" value="KAK5065283.1"/>
    <property type="molecule type" value="Genomic_DNA"/>
</dbReference>
<dbReference type="PROSITE" id="PS50181">
    <property type="entry name" value="FBOX"/>
    <property type="match status" value="1"/>
</dbReference>
<dbReference type="Proteomes" id="UP001358417">
    <property type="component" value="Unassembled WGS sequence"/>
</dbReference>
<dbReference type="GeneID" id="89969343"/>
<dbReference type="SMART" id="SM00256">
    <property type="entry name" value="FBOX"/>
    <property type="match status" value="1"/>
</dbReference>
<sequence length="578" mass="65561">MAAQVQSTESCLQLPLSLKMATKRLEPQHLVVISDGKTSSDDSSPPTTSVPDLPQDVFLLILVGLEAWDVLSCQRVSSSWRTAFSKPEYLRVMLQKYPNAREVRSLAPENLHFHASEHQPKVDWKTLFNSVAVRYKHLSKGNARKISKYPMAPLEQLGDWFPVGQWDYHESQPGGRLYYETAAIHLHKMGSKPYLFRPTLWTYDDGLLVYAPAQCIDDDGFPHILSLIDVATGDRYPIPFDIRGKIIRNIRLKDATLVVEWAEKDPFHNLNAMEQVNRHFANCFDVKKTGDDWTITWRSEWKMHFLGLPPNYHDRFFSTHNSNHYAVYFWQPNRSMYTGDEELPIESLSVWDISAPSGYQPSTDPSGKLRPPEKDGPYIVSRFSFTDMDYMGIRQHASVSLMSIDIDSDSLSLIVRENAAVAGQGYFDPAERLWCAKTTTFPFHGMGPRLVREWDGNLPPYRGHCSMESADVDDGENWFLPIMDVLDRDAHVRLSLVETCFTSQSVENRIIIRVKVEDPDGDVDGGGGGDGDGDANTARWVPLDDSLTKIVGGMGRIAGDERWIIGQNERMELVVIEF</sequence>
<evidence type="ECO:0000313" key="3">
    <source>
        <dbReference type="Proteomes" id="UP001358417"/>
    </source>
</evidence>
<accession>A0AAV9NWJ9</accession>
<dbReference type="Gene3D" id="1.20.1280.50">
    <property type="match status" value="1"/>
</dbReference>
<comment type="caution">
    <text evidence="2">The sequence shown here is derived from an EMBL/GenBank/DDBJ whole genome shotgun (WGS) entry which is preliminary data.</text>
</comment>
<evidence type="ECO:0000259" key="1">
    <source>
        <dbReference type="PROSITE" id="PS50181"/>
    </source>
</evidence>
<reference evidence="2 3" key="1">
    <citation type="submission" date="2023-08" db="EMBL/GenBank/DDBJ databases">
        <title>Black Yeasts Isolated from many extreme environments.</title>
        <authorList>
            <person name="Coleine C."/>
            <person name="Stajich J.E."/>
            <person name="Selbmann L."/>
        </authorList>
    </citation>
    <scope>NUCLEOTIDE SEQUENCE [LARGE SCALE GENOMIC DNA]</scope>
    <source>
        <strain evidence="2 3">CCFEE 5792</strain>
    </source>
</reference>
<dbReference type="CDD" id="cd09917">
    <property type="entry name" value="F-box_SF"/>
    <property type="match status" value="1"/>
</dbReference>
<keyword evidence="3" id="KW-1185">Reference proteome</keyword>
<dbReference type="AlphaFoldDB" id="A0AAV9NWJ9"/>